<evidence type="ECO:0000256" key="1">
    <source>
        <dbReference type="SAM" id="Phobius"/>
    </source>
</evidence>
<organism evidence="2 3">
    <name type="scientific">Caerostris extrusa</name>
    <name type="common">Bark spider</name>
    <name type="synonym">Caerostris bankana</name>
    <dbReference type="NCBI Taxonomy" id="172846"/>
    <lineage>
        <taxon>Eukaryota</taxon>
        <taxon>Metazoa</taxon>
        <taxon>Ecdysozoa</taxon>
        <taxon>Arthropoda</taxon>
        <taxon>Chelicerata</taxon>
        <taxon>Arachnida</taxon>
        <taxon>Araneae</taxon>
        <taxon>Araneomorphae</taxon>
        <taxon>Entelegynae</taxon>
        <taxon>Araneoidea</taxon>
        <taxon>Araneidae</taxon>
        <taxon>Caerostris</taxon>
    </lineage>
</organism>
<protein>
    <submittedName>
        <fullName evidence="2">Uncharacterized protein</fullName>
    </submittedName>
</protein>
<name>A0AAV4NN21_CAEEX</name>
<comment type="caution">
    <text evidence="2">The sequence shown here is derived from an EMBL/GenBank/DDBJ whole genome shotgun (WGS) entry which is preliminary data.</text>
</comment>
<feature type="transmembrane region" description="Helical" evidence="1">
    <location>
        <begin position="20"/>
        <end position="41"/>
    </location>
</feature>
<accession>A0AAV4NN21</accession>
<keyword evidence="1" id="KW-0812">Transmembrane</keyword>
<gene>
    <name evidence="2" type="ORF">CEXT_725111</name>
</gene>
<evidence type="ECO:0000313" key="3">
    <source>
        <dbReference type="Proteomes" id="UP001054945"/>
    </source>
</evidence>
<keyword evidence="1" id="KW-0472">Membrane</keyword>
<keyword evidence="3" id="KW-1185">Reference proteome</keyword>
<reference evidence="2 3" key="1">
    <citation type="submission" date="2021-06" db="EMBL/GenBank/DDBJ databases">
        <title>Caerostris extrusa draft genome.</title>
        <authorList>
            <person name="Kono N."/>
            <person name="Arakawa K."/>
        </authorList>
    </citation>
    <scope>NUCLEOTIDE SEQUENCE [LARGE SCALE GENOMIC DNA]</scope>
</reference>
<dbReference type="EMBL" id="BPLR01003573">
    <property type="protein sequence ID" value="GIX86207.1"/>
    <property type="molecule type" value="Genomic_DNA"/>
</dbReference>
<dbReference type="AlphaFoldDB" id="A0AAV4NN21"/>
<keyword evidence="1" id="KW-1133">Transmembrane helix</keyword>
<proteinExistence type="predicted"/>
<sequence>MNYTKILEYLGHFGRFQGFVYFLICIVQIFVGSHMLANVFLMGEPKHRCHVPICDTNKTQYNEDFVNFAIPNITDSFGSSPNPCERYEIFKGADYCGPNSFNVNKTVECEEYVWDHSEFENTVLSE</sequence>
<evidence type="ECO:0000313" key="2">
    <source>
        <dbReference type="EMBL" id="GIX86207.1"/>
    </source>
</evidence>
<dbReference type="Proteomes" id="UP001054945">
    <property type="component" value="Unassembled WGS sequence"/>
</dbReference>